<accession>X1JXY4</accession>
<gene>
    <name evidence="1" type="ORF">S03H2_61786</name>
</gene>
<name>X1JXY4_9ZZZZ</name>
<sequence length="51" mass="5594">MQNPITRAAQTENGWSRSGDVVVYFDGESTFTIDGIGPDGNMLHLNIVIKK</sequence>
<protein>
    <submittedName>
        <fullName evidence="1">Uncharacterized protein</fullName>
    </submittedName>
</protein>
<comment type="caution">
    <text evidence="1">The sequence shown here is derived from an EMBL/GenBank/DDBJ whole genome shotgun (WGS) entry which is preliminary data.</text>
</comment>
<proteinExistence type="predicted"/>
<organism evidence="1">
    <name type="scientific">marine sediment metagenome</name>
    <dbReference type="NCBI Taxonomy" id="412755"/>
    <lineage>
        <taxon>unclassified sequences</taxon>
        <taxon>metagenomes</taxon>
        <taxon>ecological metagenomes</taxon>
    </lineage>
</organism>
<dbReference type="AlphaFoldDB" id="X1JXY4"/>
<evidence type="ECO:0000313" key="1">
    <source>
        <dbReference type="EMBL" id="GAH86260.1"/>
    </source>
</evidence>
<reference evidence="1" key="1">
    <citation type="journal article" date="2014" name="Front. Microbiol.">
        <title>High frequency of phylogenetically diverse reductive dehalogenase-homologous genes in deep subseafloor sedimentary metagenomes.</title>
        <authorList>
            <person name="Kawai M."/>
            <person name="Futagami T."/>
            <person name="Toyoda A."/>
            <person name="Takaki Y."/>
            <person name="Nishi S."/>
            <person name="Hori S."/>
            <person name="Arai W."/>
            <person name="Tsubouchi T."/>
            <person name="Morono Y."/>
            <person name="Uchiyama I."/>
            <person name="Ito T."/>
            <person name="Fujiyama A."/>
            <person name="Inagaki F."/>
            <person name="Takami H."/>
        </authorList>
    </citation>
    <scope>NUCLEOTIDE SEQUENCE</scope>
    <source>
        <strain evidence="1">Expedition CK06-06</strain>
    </source>
</reference>
<dbReference type="EMBL" id="BARU01039907">
    <property type="protein sequence ID" value="GAH86260.1"/>
    <property type="molecule type" value="Genomic_DNA"/>
</dbReference>